<dbReference type="PANTHER" id="PTHR11178:SF1">
    <property type="entry name" value="NFU1 IRON-SULFUR CLUSTER SCAFFOLD HOMOLOG, MITOCHONDRIAL"/>
    <property type="match status" value="1"/>
</dbReference>
<dbReference type="Proteomes" id="UP001589788">
    <property type="component" value="Unassembled WGS sequence"/>
</dbReference>
<dbReference type="EMBL" id="JBHLYQ010000018">
    <property type="protein sequence ID" value="MFC0081145.1"/>
    <property type="molecule type" value="Genomic_DNA"/>
</dbReference>
<comment type="caution">
    <text evidence="5">The sequence shown here is derived from an EMBL/GenBank/DDBJ whole genome shotgun (WGS) entry which is preliminary data.</text>
</comment>
<evidence type="ECO:0000259" key="4">
    <source>
        <dbReference type="Pfam" id="PF01106"/>
    </source>
</evidence>
<comment type="function">
    <text evidence="2">May be involved in the formation or repair of [Fe-S] clusters present in iron-sulfur proteins.</text>
</comment>
<dbReference type="InterPro" id="IPR034904">
    <property type="entry name" value="FSCA_dom_sf"/>
</dbReference>
<sequence length="156" mass="16121">MTAAERDQARAHDGAGSMPGPEPPSSVPVSVPVPAPRRAAPGGASARSTGEPTRDDELAARRAALEELIEAMRPAVQADGGDLELVDADVAAGVVEVRLRGACSTCAIASATLQGGVERILRDRLPWVVEVRGGVDEEEDPFASLAAGRGAYVPRF</sequence>
<evidence type="ECO:0000256" key="1">
    <source>
        <dbReference type="ARBA" id="ARBA00006420"/>
    </source>
</evidence>
<feature type="domain" description="NIF system FeS cluster assembly NifU C-terminal" evidence="4">
    <location>
        <begin position="66"/>
        <end position="131"/>
    </location>
</feature>
<feature type="compositionally biased region" description="Basic and acidic residues" evidence="3">
    <location>
        <begin position="1"/>
        <end position="13"/>
    </location>
</feature>
<dbReference type="InterPro" id="IPR001075">
    <property type="entry name" value="NIF_FeS_clus_asmbl_NifU_C"/>
</dbReference>
<feature type="compositionally biased region" description="Low complexity" evidence="3">
    <location>
        <begin position="36"/>
        <end position="50"/>
    </location>
</feature>
<dbReference type="Pfam" id="PF01106">
    <property type="entry name" value="NifU"/>
    <property type="match status" value="1"/>
</dbReference>
<feature type="compositionally biased region" description="Pro residues" evidence="3">
    <location>
        <begin position="20"/>
        <end position="35"/>
    </location>
</feature>
<feature type="region of interest" description="Disordered" evidence="3">
    <location>
        <begin position="1"/>
        <end position="57"/>
    </location>
</feature>
<dbReference type="SUPFAM" id="SSF117916">
    <property type="entry name" value="Fe-S cluster assembly (FSCA) domain-like"/>
    <property type="match status" value="1"/>
</dbReference>
<evidence type="ECO:0000256" key="3">
    <source>
        <dbReference type="SAM" id="MobiDB-lite"/>
    </source>
</evidence>
<dbReference type="RefSeq" id="WP_248105269.1">
    <property type="nucleotide sequence ID" value="NZ_JAKHEX010000001.1"/>
</dbReference>
<evidence type="ECO:0000256" key="2">
    <source>
        <dbReference type="ARBA" id="ARBA00049958"/>
    </source>
</evidence>
<dbReference type="PANTHER" id="PTHR11178">
    <property type="entry name" value="IRON-SULFUR CLUSTER SCAFFOLD PROTEIN NFU-RELATED"/>
    <property type="match status" value="1"/>
</dbReference>
<dbReference type="Gene3D" id="3.30.300.130">
    <property type="entry name" value="Fe-S cluster assembly (FSCA)"/>
    <property type="match status" value="1"/>
</dbReference>
<proteinExistence type="inferred from homology"/>
<comment type="similarity">
    <text evidence="1">Belongs to the NifU family.</text>
</comment>
<gene>
    <name evidence="5" type="ORF">ACFFRE_03085</name>
</gene>
<name>A0ABV6C0D5_9ACTN</name>
<evidence type="ECO:0000313" key="5">
    <source>
        <dbReference type="EMBL" id="MFC0081145.1"/>
    </source>
</evidence>
<evidence type="ECO:0000313" key="6">
    <source>
        <dbReference type="Proteomes" id="UP001589788"/>
    </source>
</evidence>
<reference evidence="5 6" key="1">
    <citation type="submission" date="2024-09" db="EMBL/GenBank/DDBJ databases">
        <authorList>
            <person name="Sun Q."/>
            <person name="Mori K."/>
        </authorList>
    </citation>
    <scope>NUCLEOTIDE SEQUENCE [LARGE SCALE GENOMIC DNA]</scope>
    <source>
        <strain evidence="5 6">JCM 15389</strain>
    </source>
</reference>
<protein>
    <submittedName>
        <fullName evidence="5">NifU family protein</fullName>
    </submittedName>
</protein>
<keyword evidence="6" id="KW-1185">Reference proteome</keyword>
<organism evidence="5 6">
    <name type="scientific">Aciditerrimonas ferrireducens</name>
    <dbReference type="NCBI Taxonomy" id="667306"/>
    <lineage>
        <taxon>Bacteria</taxon>
        <taxon>Bacillati</taxon>
        <taxon>Actinomycetota</taxon>
        <taxon>Acidimicrobiia</taxon>
        <taxon>Acidimicrobiales</taxon>
        <taxon>Acidimicrobiaceae</taxon>
        <taxon>Aciditerrimonas</taxon>
    </lineage>
</organism>
<accession>A0ABV6C0D5</accession>